<evidence type="ECO:0000313" key="9">
    <source>
        <dbReference type="EMBL" id="KAF2076938.1"/>
    </source>
</evidence>
<dbReference type="GO" id="GO:0006896">
    <property type="term" value="P:Golgi to vacuole transport"/>
    <property type="evidence" value="ECO:0007669"/>
    <property type="project" value="TreeGrafter"/>
</dbReference>
<evidence type="ECO:0000256" key="3">
    <source>
        <dbReference type="ARBA" id="ARBA00022448"/>
    </source>
</evidence>
<dbReference type="AlphaFoldDB" id="A0A8J4PXT2"/>
<evidence type="ECO:0000256" key="5">
    <source>
        <dbReference type="ARBA" id="ARBA00023034"/>
    </source>
</evidence>
<evidence type="ECO:0008006" key="11">
    <source>
        <dbReference type="Google" id="ProtNLM"/>
    </source>
</evidence>
<proteinExistence type="inferred from homology"/>
<organism evidence="9 10">
    <name type="scientific">Polysphondylium violaceum</name>
    <dbReference type="NCBI Taxonomy" id="133409"/>
    <lineage>
        <taxon>Eukaryota</taxon>
        <taxon>Amoebozoa</taxon>
        <taxon>Evosea</taxon>
        <taxon>Eumycetozoa</taxon>
        <taxon>Dictyostelia</taxon>
        <taxon>Dictyosteliales</taxon>
        <taxon>Dictyosteliaceae</taxon>
        <taxon>Polysphondylium</taxon>
    </lineage>
</organism>
<gene>
    <name evidence="9" type="ORF">CYY_001776</name>
</gene>
<dbReference type="PANTHER" id="PTHR14190:SF14">
    <property type="entry name" value="VPS52 _ SAC2 FAMILY PROTEIN"/>
    <property type="match status" value="1"/>
</dbReference>
<keyword evidence="4" id="KW-0653">Protein transport</keyword>
<evidence type="ECO:0000256" key="6">
    <source>
        <dbReference type="SAM" id="MobiDB-lite"/>
    </source>
</evidence>
<dbReference type="PANTHER" id="PTHR14190">
    <property type="entry name" value="SUPPRESSOR OF ACTIN MUTATIONS 2/VACUOLAR PROTEIN SORTING 52"/>
    <property type="match status" value="1"/>
</dbReference>
<comment type="subcellular location">
    <subcellularLocation>
        <location evidence="1">Golgi apparatus</location>
        <location evidence="1">trans-Golgi network</location>
    </subcellularLocation>
</comment>
<dbReference type="EMBL" id="AJWJ01000044">
    <property type="protein sequence ID" value="KAF2076938.1"/>
    <property type="molecule type" value="Genomic_DNA"/>
</dbReference>
<protein>
    <recommendedName>
        <fullName evidence="11">Vps52 / Sac2 family protein</fullName>
    </recommendedName>
</protein>
<evidence type="ECO:0000256" key="1">
    <source>
        <dbReference type="ARBA" id="ARBA00004601"/>
    </source>
</evidence>
<dbReference type="Pfam" id="PF04129">
    <property type="entry name" value="Vps52_CC"/>
    <property type="match status" value="1"/>
</dbReference>
<keyword evidence="3" id="KW-0813">Transport</keyword>
<dbReference type="GO" id="GO:0015031">
    <property type="term" value="P:protein transport"/>
    <property type="evidence" value="ECO:0007669"/>
    <property type="project" value="UniProtKB-KW"/>
</dbReference>
<dbReference type="GO" id="GO:0032456">
    <property type="term" value="P:endocytic recycling"/>
    <property type="evidence" value="ECO:0007669"/>
    <property type="project" value="TreeGrafter"/>
</dbReference>
<dbReference type="OrthoDB" id="19482at2759"/>
<dbReference type="InterPro" id="IPR007258">
    <property type="entry name" value="Vps52"/>
</dbReference>
<accession>A0A8J4PXT2</accession>
<dbReference type="GO" id="GO:0005829">
    <property type="term" value="C:cytosol"/>
    <property type="evidence" value="ECO:0007669"/>
    <property type="project" value="GOC"/>
</dbReference>
<evidence type="ECO:0000256" key="2">
    <source>
        <dbReference type="ARBA" id="ARBA00008180"/>
    </source>
</evidence>
<dbReference type="InterPro" id="IPR048319">
    <property type="entry name" value="Vps52_CC"/>
</dbReference>
<comment type="similarity">
    <text evidence="2">Belongs to the VPS52 family.</text>
</comment>
<keyword evidence="10" id="KW-1185">Reference proteome</keyword>
<dbReference type="GO" id="GO:0019905">
    <property type="term" value="F:syntaxin binding"/>
    <property type="evidence" value="ECO:0007669"/>
    <property type="project" value="TreeGrafter"/>
</dbReference>
<name>A0A8J4PXT2_9MYCE</name>
<comment type="caution">
    <text evidence="9">The sequence shown here is derived from an EMBL/GenBank/DDBJ whole genome shotgun (WGS) entry which is preliminary data.</text>
</comment>
<feature type="region of interest" description="Disordered" evidence="6">
    <location>
        <begin position="35"/>
        <end position="65"/>
    </location>
</feature>
<keyword evidence="5" id="KW-0333">Golgi apparatus</keyword>
<reference evidence="9" key="1">
    <citation type="submission" date="2020-01" db="EMBL/GenBank/DDBJ databases">
        <title>Development of genomics and gene disruption for Polysphondylium violaceum indicates a role for the polyketide synthase stlB in stalk morphogenesis.</title>
        <authorList>
            <person name="Narita B."/>
            <person name="Kawabe Y."/>
            <person name="Kin K."/>
            <person name="Saito T."/>
            <person name="Gibbs R."/>
            <person name="Kuspa A."/>
            <person name="Muzny D."/>
            <person name="Queller D."/>
            <person name="Richards S."/>
            <person name="Strassman J."/>
            <person name="Sucgang R."/>
            <person name="Worley K."/>
            <person name="Schaap P."/>
        </authorList>
    </citation>
    <scope>NUCLEOTIDE SEQUENCE</scope>
    <source>
        <strain evidence="9">QSvi11</strain>
    </source>
</reference>
<dbReference type="InterPro" id="IPR048361">
    <property type="entry name" value="Vps52_C"/>
</dbReference>
<dbReference type="GO" id="GO:0000938">
    <property type="term" value="C:GARP complex"/>
    <property type="evidence" value="ECO:0007669"/>
    <property type="project" value="TreeGrafter"/>
</dbReference>
<evidence type="ECO:0000259" key="7">
    <source>
        <dbReference type="Pfam" id="PF04129"/>
    </source>
</evidence>
<feature type="compositionally biased region" description="Acidic residues" evidence="6">
    <location>
        <begin position="39"/>
        <end position="52"/>
    </location>
</feature>
<dbReference type="Proteomes" id="UP000695562">
    <property type="component" value="Unassembled WGS sequence"/>
</dbReference>
<feature type="domain" description="Vps52 C-terminal" evidence="8">
    <location>
        <begin position="442"/>
        <end position="718"/>
    </location>
</feature>
<evidence type="ECO:0000256" key="4">
    <source>
        <dbReference type="ARBA" id="ARBA00022927"/>
    </source>
</evidence>
<dbReference type="Pfam" id="PF20655">
    <property type="entry name" value="Vps52_C"/>
    <property type="match status" value="1"/>
</dbReference>
<sequence length="849" mass="98137">MDEDIFSNTNRAGKKDEYSDMIDEMINSIDQFMVGSQDYDSDNDDDDEDLDENGQPRIAGLGSNSIAQDYLSPSYNMLDDEQFDFNHYKHIKNPTTGELFDSMNDLIDWIIQAEKSTKPRALIGELSTLQSPPLPPHHKQNTTTTATATATTKSFADTLESELKSLPSTVLNTYFEQANDLVHLHSVIKENKNQLSNISSVFDGFIIELSDLIKDMPDNHVASLQISKSLEHRMVSREQISQLVDKIIIPPDLIQNLVSDDVGEEYIKSINELTDRIKNLDYLMSTKAKFMEDIALEIDLLKKKACRSVREFLLRLVISLRRPRTNIQILQHSKLLKYAPLNRFIYINSPSFATEIKNCYIETVSRTFTAYFRNYLTSLTKVFYQITHKTDLVGYVESVKGYFGTSFGKPVSDANKPSAFNLNVPNLPNDIWTSIRGEVVTQAQEKMAVKILHRSDIIRRCFDSPLIIPHTAIKNNKKYPFEQIFRSINILLLDTVCSEYLFDRQWFAKPLVSNVDHNGLVQPIFEKVFAIYYENIGNFVSNTYDCLALLICVRINQLLVQQIRVRQLESITLLSTYFQRVDVILWDKLSDLFKRNIDSLKIAITKDPAPTDARPHIYTRRFSEFYASILEIINCQSDDGIVLPESTLESQNSRVLAWVVALRASYERLLIHFSNFFHDDKTKSMFLINNYDVVLTVLSENNISAQEETHTRFQTLIQEQINIFVEQLLHHYYKHLIGFIKDTEFSISTTENYPINKDQLYSLVNEFSQRWRDILHKIQSDIMTNFSNFNLGSSITKQIITQYLIYYKRFEEIYKKANKQPDINVSIQKPVFVSISTITYEISKSYSSF</sequence>
<evidence type="ECO:0000259" key="8">
    <source>
        <dbReference type="Pfam" id="PF20655"/>
    </source>
</evidence>
<dbReference type="GO" id="GO:0042147">
    <property type="term" value="P:retrograde transport, endosome to Golgi"/>
    <property type="evidence" value="ECO:0007669"/>
    <property type="project" value="TreeGrafter"/>
</dbReference>
<evidence type="ECO:0000313" key="10">
    <source>
        <dbReference type="Proteomes" id="UP000695562"/>
    </source>
</evidence>
<feature type="domain" description="Vps52 coiled-coil" evidence="7">
    <location>
        <begin position="175"/>
        <end position="345"/>
    </location>
</feature>